<protein>
    <submittedName>
        <fullName evidence="1">Uncharacterized protein</fullName>
    </submittedName>
</protein>
<reference evidence="1 2" key="1">
    <citation type="submission" date="2019-02" db="EMBL/GenBank/DDBJ databases">
        <title>Deep-cultivation of Planctomycetes and their phenomic and genomic characterization uncovers novel biology.</title>
        <authorList>
            <person name="Wiegand S."/>
            <person name="Jogler M."/>
            <person name="Boedeker C."/>
            <person name="Pinto D."/>
            <person name="Vollmers J."/>
            <person name="Rivas-Marin E."/>
            <person name="Kohn T."/>
            <person name="Peeters S.H."/>
            <person name="Heuer A."/>
            <person name="Rast P."/>
            <person name="Oberbeckmann S."/>
            <person name="Bunk B."/>
            <person name="Jeske O."/>
            <person name="Meyerdierks A."/>
            <person name="Storesund J.E."/>
            <person name="Kallscheuer N."/>
            <person name="Luecker S."/>
            <person name="Lage O.M."/>
            <person name="Pohl T."/>
            <person name="Merkel B.J."/>
            <person name="Hornburger P."/>
            <person name="Mueller R.-W."/>
            <person name="Bruemmer F."/>
            <person name="Labrenz M."/>
            <person name="Spormann A.M."/>
            <person name="Op den Camp H."/>
            <person name="Overmann J."/>
            <person name="Amann R."/>
            <person name="Jetten M.S.M."/>
            <person name="Mascher T."/>
            <person name="Medema M.H."/>
            <person name="Devos D.P."/>
            <person name="Kaster A.-K."/>
            <person name="Ovreas L."/>
            <person name="Rohde M."/>
            <person name="Galperin M.Y."/>
            <person name="Jogler C."/>
        </authorList>
    </citation>
    <scope>NUCLEOTIDE SEQUENCE [LARGE SCALE GENOMIC DNA]</scope>
    <source>
        <strain evidence="1 2">K23_9</strain>
    </source>
</reference>
<dbReference type="EMBL" id="CP036526">
    <property type="protein sequence ID" value="QDT12133.1"/>
    <property type="molecule type" value="Genomic_DNA"/>
</dbReference>
<evidence type="ECO:0000313" key="2">
    <source>
        <dbReference type="Proteomes" id="UP000319817"/>
    </source>
</evidence>
<keyword evidence="2" id="KW-1185">Reference proteome</keyword>
<sequence>MFLSDATRGSKPAGLEIPVQATMVSEMPIPKRAIEKFGKSRDSPEDLKNEAFCIEQASQTGFVVIIDVGGALAIDQG</sequence>
<accession>A0A517NYD9</accession>
<dbReference type="Proteomes" id="UP000319817">
    <property type="component" value="Chromosome"/>
</dbReference>
<dbReference type="AlphaFoldDB" id="A0A517NYD9"/>
<evidence type="ECO:0000313" key="1">
    <source>
        <dbReference type="EMBL" id="QDT12133.1"/>
    </source>
</evidence>
<name>A0A517NYD9_9BACT</name>
<gene>
    <name evidence="1" type="ORF">K239x_41410</name>
</gene>
<proteinExistence type="predicted"/>
<organism evidence="1 2">
    <name type="scientific">Stieleria marina</name>
    <dbReference type="NCBI Taxonomy" id="1930275"/>
    <lineage>
        <taxon>Bacteria</taxon>
        <taxon>Pseudomonadati</taxon>
        <taxon>Planctomycetota</taxon>
        <taxon>Planctomycetia</taxon>
        <taxon>Pirellulales</taxon>
        <taxon>Pirellulaceae</taxon>
        <taxon>Stieleria</taxon>
    </lineage>
</organism>